<evidence type="ECO:0000256" key="1">
    <source>
        <dbReference type="SAM" id="MobiDB-lite"/>
    </source>
</evidence>
<dbReference type="AlphaFoldDB" id="A0A6A7RXD0"/>
<dbReference type="PANTHER" id="PTHR34301">
    <property type="entry name" value="DNA-BINDING PROTEIN-RELATED"/>
    <property type="match status" value="1"/>
</dbReference>
<evidence type="ECO:0000259" key="2">
    <source>
        <dbReference type="Pfam" id="PF13191"/>
    </source>
</evidence>
<accession>A0A6A7RXD0</accession>
<dbReference type="Pfam" id="PF13191">
    <property type="entry name" value="AAA_16"/>
    <property type="match status" value="1"/>
</dbReference>
<dbReference type="SUPFAM" id="SSF52540">
    <property type="entry name" value="P-loop containing nucleoside triphosphate hydrolases"/>
    <property type="match status" value="1"/>
</dbReference>
<organism evidence="3 4">
    <name type="scientific">Candidatus Accumulibacter phosphatis</name>
    <dbReference type="NCBI Taxonomy" id="327160"/>
    <lineage>
        <taxon>Bacteria</taxon>
        <taxon>Pseudomonadati</taxon>
        <taxon>Pseudomonadota</taxon>
        <taxon>Betaproteobacteria</taxon>
        <taxon>Candidatus Accumulibacter</taxon>
    </lineage>
</organism>
<name>A0A6A7RXD0_9PROT</name>
<sequence>MCPIKNPFSPGTGAPPPELLGRDPLLEQARILLGRVKHKRPEKSLLLTGLRGVGKTVLLNEVERMAKAAGYQTILLEAHEQKPLGGLIFPALRRLLYELDRLAGAGDKVKRGLAVLRSFVGGIRLTVGDVALGLDIEPAKGTADSGDLEIDLPNLFVAIAEAAEERQTAVALLVDEIQYLSQKELGAIIMAMHRMQQKQLPLVLLAAGLPVLPGMAGESKSYAERLFSFPDIGALSEADAAKALRDPTRDVGIEFQEDALQEVFRLTHGYPYFLQEWGYQTWNMAAASPITLQTVKDATTEVIRRLDRNFFRVRFDRLTPGEKNFLRAMANLGTGSYRTADIALALGTSVKGIGPVRSKLIRKGMIYSPAHGDMAFTVPLYDKFMARAIPDFPPC</sequence>
<dbReference type="InterPro" id="IPR041664">
    <property type="entry name" value="AAA_16"/>
</dbReference>
<dbReference type="EMBL" id="PDHS01000374">
    <property type="protein sequence ID" value="MQM31770.1"/>
    <property type="molecule type" value="Genomic_DNA"/>
</dbReference>
<dbReference type="Proteomes" id="UP000342300">
    <property type="component" value="Unassembled WGS sequence"/>
</dbReference>
<feature type="region of interest" description="Disordered" evidence="1">
    <location>
        <begin position="1"/>
        <end position="20"/>
    </location>
</feature>
<evidence type="ECO:0000313" key="3">
    <source>
        <dbReference type="EMBL" id="MQM31770.1"/>
    </source>
</evidence>
<dbReference type="InterPro" id="IPR027417">
    <property type="entry name" value="P-loop_NTPase"/>
</dbReference>
<reference evidence="3 4" key="1">
    <citation type="submission" date="2017-09" db="EMBL/GenBank/DDBJ databases">
        <title>Metagenomic Analysis Reveals Denitrifying Candidatus Accumulibacter and Flanking Population as a Source of N2O.</title>
        <authorList>
            <person name="Gao H."/>
            <person name="Mao Y."/>
            <person name="Zhao X."/>
            <person name="Liu W.-T."/>
            <person name="Zhang T."/>
            <person name="Wells G."/>
        </authorList>
    </citation>
    <scope>NUCLEOTIDE SEQUENCE [LARGE SCALE GENOMIC DNA]</scope>
    <source>
        <strain evidence="3">CANDO_2_IC</strain>
    </source>
</reference>
<feature type="domain" description="Orc1-like AAA ATPase" evidence="2">
    <location>
        <begin position="18"/>
        <end position="204"/>
    </location>
</feature>
<protein>
    <submittedName>
        <fullName evidence="3">AAA family ATPase</fullName>
    </submittedName>
</protein>
<dbReference type="PANTHER" id="PTHR34301:SF8">
    <property type="entry name" value="ATPASE DOMAIN-CONTAINING PROTEIN"/>
    <property type="match status" value="1"/>
</dbReference>
<evidence type="ECO:0000313" key="4">
    <source>
        <dbReference type="Proteomes" id="UP000342300"/>
    </source>
</evidence>
<comment type="caution">
    <text evidence="3">The sequence shown here is derived from an EMBL/GenBank/DDBJ whole genome shotgun (WGS) entry which is preliminary data.</text>
</comment>
<dbReference type="Gene3D" id="3.40.50.300">
    <property type="entry name" value="P-loop containing nucleotide triphosphate hydrolases"/>
    <property type="match status" value="1"/>
</dbReference>
<proteinExistence type="predicted"/>
<gene>
    <name evidence="3" type="ORF">CRU78_15110</name>
</gene>